<reference evidence="1 2" key="1">
    <citation type="submission" date="2015-11" db="EMBL/GenBank/DDBJ databases">
        <authorList>
            <person name="Zajko M."/>
            <person name="Schoff C."/>
            <person name="Graves L."/>
            <person name="Dunbar D."/>
            <person name="Bradley K.W."/>
            <person name="Asai D.J."/>
            <person name="Jacobs-Sera D."/>
            <person name="Guerrero C.A."/>
            <person name="Bowman C.A."/>
            <person name="Russell D.A."/>
            <person name="Pope W.H."/>
            <person name="Hatfull G.F."/>
        </authorList>
    </citation>
    <scope>NUCLEOTIDE SEQUENCE [LARGE SCALE GENOMIC DNA]</scope>
</reference>
<dbReference type="EMBL" id="KU160649">
    <property type="protein sequence ID" value="ALY09225.1"/>
    <property type="molecule type" value="Genomic_DNA"/>
</dbReference>
<organism evidence="1 2">
    <name type="scientific">Arthrobacter phage Immaculata</name>
    <dbReference type="NCBI Taxonomy" id="1772301"/>
    <lineage>
        <taxon>Viruses</taxon>
        <taxon>Duplodnaviria</taxon>
        <taxon>Heunggongvirae</taxon>
        <taxon>Uroviricota</taxon>
        <taxon>Caudoviricetes</taxon>
        <taxon>Korravirus</taxon>
        <taxon>Korravirus glenn</taxon>
    </lineage>
</organism>
<dbReference type="InterPro" id="IPR013783">
    <property type="entry name" value="Ig-like_fold"/>
</dbReference>
<sequence>MTTKVANVFTGAPDQLVTGAILRSPVGTALPSSIASTLDPAYVDSGYIGPDGLKLTPNTKLSDIKDWSGTTIRKVLEEFAAELAWQHLELSTEALRAYFGDANVAVMASQAFLNAPVLTKGATATTGGTLTAGTYYWRITAINANGETLGSNEITATTTGTTSTQVMTWGAVAGATGYKVYRGTFSGGQDKLVTTLGAVTTYTDTGTVGSAAAVPTVNTTGNGLMHKVQLNGADMPVNTWVFRIKDGPRKIQIVVPLGQVTERGEISFTQKDAVQLPVKLTTYPDALGNNVYIYTDTGVYTA</sequence>
<protein>
    <submittedName>
        <fullName evidence="1">Major tail protein</fullName>
    </submittedName>
</protein>
<dbReference type="Pfam" id="PF25681">
    <property type="entry name" value="Phage_TTP_17"/>
    <property type="match status" value="2"/>
</dbReference>
<name>A0A0U3TJS7_9CAUD</name>
<accession>A0A0U3TJS7</accession>
<proteinExistence type="predicted"/>
<evidence type="ECO:0000313" key="1">
    <source>
        <dbReference type="EMBL" id="ALY09225.1"/>
    </source>
</evidence>
<dbReference type="InterPro" id="IPR058154">
    <property type="entry name" value="Bxb1_TTP-like"/>
</dbReference>
<gene>
    <name evidence="1" type="primary">15</name>
    <name evidence="1" type="ORF">IMMACULATA_15</name>
</gene>
<dbReference type="Gene3D" id="2.60.40.10">
    <property type="entry name" value="Immunoglobulins"/>
    <property type="match status" value="1"/>
</dbReference>
<dbReference type="Proteomes" id="UP000224834">
    <property type="component" value="Segment"/>
</dbReference>
<evidence type="ECO:0000313" key="2">
    <source>
        <dbReference type="Proteomes" id="UP000224834"/>
    </source>
</evidence>